<keyword evidence="1" id="KW-0812">Transmembrane</keyword>
<evidence type="ECO:0000256" key="1">
    <source>
        <dbReference type="SAM" id="Phobius"/>
    </source>
</evidence>
<reference evidence="3" key="1">
    <citation type="submission" date="2025-08" db="UniProtKB">
        <authorList>
            <consortium name="RefSeq"/>
        </authorList>
    </citation>
    <scope>IDENTIFICATION</scope>
    <source>
        <strain evidence="3">Aabys</strain>
        <tissue evidence="3">Whole body</tissue>
    </source>
</reference>
<dbReference type="GeneID" id="131801013"/>
<gene>
    <name evidence="3" type="primary">LOC131801013</name>
</gene>
<dbReference type="RefSeq" id="XP_058974917.1">
    <property type="nucleotide sequence ID" value="XM_059118934.1"/>
</dbReference>
<feature type="transmembrane region" description="Helical" evidence="1">
    <location>
        <begin position="133"/>
        <end position="153"/>
    </location>
</feature>
<evidence type="ECO:0000313" key="2">
    <source>
        <dbReference type="Proteomes" id="UP001652621"/>
    </source>
</evidence>
<keyword evidence="2" id="KW-1185">Reference proteome</keyword>
<dbReference type="Proteomes" id="UP001652621">
    <property type="component" value="Unplaced"/>
</dbReference>
<keyword evidence="1" id="KW-0472">Membrane</keyword>
<evidence type="ECO:0000313" key="3">
    <source>
        <dbReference type="RefSeq" id="XP_058974917.1"/>
    </source>
</evidence>
<name>A0ABM3UN26_MUSDO</name>
<sequence length="165" mass="19183">MVVETVIEVTEIECCDVDDNTIYETPEVFNYLDNILSHRQSQNSFIGCNNSVDSRHNDEESFMSTNASQTCENDCESSVLCNENYDAIDGMPQSVLIEPNDFGYYKDNYNIYCKENFYYDEGEQKQMKCLNRIVYIILFAIAIYTTVFIKNLFELHENSEKRGSQ</sequence>
<keyword evidence="1" id="KW-1133">Transmembrane helix</keyword>
<organism evidence="2 3">
    <name type="scientific">Musca domestica</name>
    <name type="common">House fly</name>
    <dbReference type="NCBI Taxonomy" id="7370"/>
    <lineage>
        <taxon>Eukaryota</taxon>
        <taxon>Metazoa</taxon>
        <taxon>Ecdysozoa</taxon>
        <taxon>Arthropoda</taxon>
        <taxon>Hexapoda</taxon>
        <taxon>Insecta</taxon>
        <taxon>Pterygota</taxon>
        <taxon>Neoptera</taxon>
        <taxon>Endopterygota</taxon>
        <taxon>Diptera</taxon>
        <taxon>Brachycera</taxon>
        <taxon>Muscomorpha</taxon>
        <taxon>Muscoidea</taxon>
        <taxon>Muscidae</taxon>
        <taxon>Musca</taxon>
    </lineage>
</organism>
<accession>A0ABM3UN26</accession>
<protein>
    <submittedName>
        <fullName evidence="3">Uncharacterized protein LOC131801013</fullName>
    </submittedName>
</protein>
<proteinExistence type="predicted"/>